<protein>
    <recommendedName>
        <fullName evidence="2">triphosphoribosyl-dephospho-CoA synthase</fullName>
        <ecNumber evidence="2">2.4.2.52</ecNumber>
    </recommendedName>
</protein>
<dbReference type="NCBIfam" id="TIGR03132">
    <property type="entry name" value="malonate_mdcB"/>
    <property type="match status" value="1"/>
</dbReference>
<accession>A0A3M8H626</accession>
<name>A0A3M8H626_9BACI</name>
<dbReference type="AlphaFoldDB" id="A0A3M8H626"/>
<comment type="caution">
    <text evidence="6">The sequence shown here is derived from an EMBL/GenBank/DDBJ whole genome shotgun (WGS) entry which is preliminary data.</text>
</comment>
<sequence length="281" mass="31218">MQDPHRLSTTLARLAVESLIEEVSLTPKPGLVDRIDQGSHNDLTFSLMVESAKSLYTTFYNMAMVAYNEGTSQFLREKIGEIGREGERQMFQVTKGVNTHKGAIWSLGLLTAAAAIHKGQSDEITLCHTAGEIARYEDRFIPHQITNGIKAVQKYGVHGAKAEAQQAFPHIRKFSLPVFKATVNELDEKTAKLNAFLALMANLDDTCLLHRGGLEGLQYAKQYAQHVLNAGNLHELQIMNEQFKERNLSPGGSADLLAATIYLYKISQFTFSTEEVYATIN</sequence>
<dbReference type="InterPro" id="IPR017555">
    <property type="entry name" value="TriPribosyl-deP-CoA_syn"/>
</dbReference>
<keyword evidence="7" id="KW-1185">Reference proteome</keyword>
<evidence type="ECO:0000256" key="2">
    <source>
        <dbReference type="ARBA" id="ARBA00012074"/>
    </source>
</evidence>
<dbReference type="Pfam" id="PF01874">
    <property type="entry name" value="CitG"/>
    <property type="match status" value="1"/>
</dbReference>
<keyword evidence="6" id="KW-0328">Glycosyltransferase</keyword>
<evidence type="ECO:0000256" key="1">
    <source>
        <dbReference type="ARBA" id="ARBA00001210"/>
    </source>
</evidence>
<dbReference type="OrthoDB" id="114886at2"/>
<reference evidence="6 7" key="1">
    <citation type="journal article" date="2014" name="Int. J. Syst. Evol. Microbiol.">
        <title>Lysinibacillus halotolerans sp. nov., isolated from saline-alkaline soil.</title>
        <authorList>
            <person name="Kong D."/>
            <person name="Wang Y."/>
            <person name="Zhao B."/>
            <person name="Li Y."/>
            <person name="Song J."/>
            <person name="Zhai Y."/>
            <person name="Zhang C."/>
            <person name="Wang H."/>
            <person name="Chen X."/>
            <person name="Zhao B."/>
            <person name="Ruan Z."/>
        </authorList>
    </citation>
    <scope>NUCLEOTIDE SEQUENCE [LARGE SCALE GENOMIC DNA]</scope>
    <source>
        <strain evidence="6 7">MCCC 1A12703</strain>
    </source>
</reference>
<dbReference type="GO" id="GO:0005524">
    <property type="term" value="F:ATP binding"/>
    <property type="evidence" value="ECO:0007669"/>
    <property type="project" value="UniProtKB-KW"/>
</dbReference>
<dbReference type="GO" id="GO:0046917">
    <property type="term" value="F:triphosphoribosyl-dephospho-CoA synthase activity"/>
    <property type="evidence" value="ECO:0007669"/>
    <property type="project" value="UniProtKB-EC"/>
</dbReference>
<dbReference type="InterPro" id="IPR002736">
    <property type="entry name" value="CitG"/>
</dbReference>
<dbReference type="EMBL" id="RHLQ01000036">
    <property type="protein sequence ID" value="RNC97872.1"/>
    <property type="molecule type" value="Genomic_DNA"/>
</dbReference>
<gene>
    <name evidence="6" type="ORF">EC501_13340</name>
</gene>
<dbReference type="Proteomes" id="UP000279909">
    <property type="component" value="Unassembled WGS sequence"/>
</dbReference>
<dbReference type="RefSeq" id="WP_122972800.1">
    <property type="nucleotide sequence ID" value="NZ_RHLQ01000036.1"/>
</dbReference>
<dbReference type="Gene3D" id="1.10.4200.10">
    <property type="entry name" value="Triphosphoribosyl-dephospho-CoA protein"/>
    <property type="match status" value="2"/>
</dbReference>
<evidence type="ECO:0000313" key="6">
    <source>
        <dbReference type="EMBL" id="RNC97872.1"/>
    </source>
</evidence>
<dbReference type="PANTHER" id="PTHR30201">
    <property type="entry name" value="TRIPHOSPHORIBOSYL-DEPHOSPHO-COA SYNTHASE"/>
    <property type="match status" value="1"/>
</dbReference>
<dbReference type="NCBIfam" id="NF002315">
    <property type="entry name" value="PRK01237.1"/>
    <property type="match status" value="1"/>
</dbReference>
<dbReference type="EC" id="2.4.2.52" evidence="2"/>
<evidence type="ECO:0000256" key="3">
    <source>
        <dbReference type="ARBA" id="ARBA00022679"/>
    </source>
</evidence>
<evidence type="ECO:0000256" key="5">
    <source>
        <dbReference type="ARBA" id="ARBA00022840"/>
    </source>
</evidence>
<dbReference type="GO" id="GO:0016757">
    <property type="term" value="F:glycosyltransferase activity"/>
    <property type="evidence" value="ECO:0007669"/>
    <property type="project" value="UniProtKB-KW"/>
</dbReference>
<comment type="catalytic activity">
    <reaction evidence="1">
        <text>3'-dephospho-CoA + ATP = 2'-(5''-triphospho-alpha-D-ribosyl)-3'-dephospho-CoA + adenine</text>
        <dbReference type="Rhea" id="RHEA:15117"/>
        <dbReference type="ChEBI" id="CHEBI:16708"/>
        <dbReference type="ChEBI" id="CHEBI:30616"/>
        <dbReference type="ChEBI" id="CHEBI:57328"/>
        <dbReference type="ChEBI" id="CHEBI:61378"/>
        <dbReference type="EC" id="2.4.2.52"/>
    </reaction>
</comment>
<organism evidence="6 7">
    <name type="scientific">Lysinibacillus halotolerans</name>
    <dbReference type="NCBI Taxonomy" id="1368476"/>
    <lineage>
        <taxon>Bacteria</taxon>
        <taxon>Bacillati</taxon>
        <taxon>Bacillota</taxon>
        <taxon>Bacilli</taxon>
        <taxon>Bacillales</taxon>
        <taxon>Bacillaceae</taxon>
        <taxon>Lysinibacillus</taxon>
    </lineage>
</organism>
<evidence type="ECO:0000256" key="4">
    <source>
        <dbReference type="ARBA" id="ARBA00022741"/>
    </source>
</evidence>
<evidence type="ECO:0000313" key="7">
    <source>
        <dbReference type="Proteomes" id="UP000279909"/>
    </source>
</evidence>
<dbReference type="PANTHER" id="PTHR30201:SF2">
    <property type="entry name" value="2-(5''-TRIPHOSPHORIBOSYL)-3'-DEPHOSPHOCOENZYME-A SYNTHASE"/>
    <property type="match status" value="1"/>
</dbReference>
<dbReference type="GO" id="GO:0051191">
    <property type="term" value="P:prosthetic group biosynthetic process"/>
    <property type="evidence" value="ECO:0007669"/>
    <property type="project" value="TreeGrafter"/>
</dbReference>
<keyword evidence="3 6" id="KW-0808">Transferase</keyword>
<keyword evidence="5" id="KW-0067">ATP-binding</keyword>
<proteinExistence type="predicted"/>
<keyword evidence="4" id="KW-0547">Nucleotide-binding</keyword>